<sequence>MLLIASSPEVGYSYFLRQAAKLVPGVLILIFMSYFNYRHLQKLAWFLMGTSFLLLLYTKLQGDFRWISIGPISFQVADFARFSVIVFLADYIDKYYKNMNQFLTGIVFPVLVVSPIALLIWSQPDLSTAMVLMAIVFSLLFVGGTRLVQFSTTVLLAGSSFLIFALNRGNYWTDRIVDFANGILGIASSDNSATVFHATQAEIALNQGGLSGMLGAGTQKLGYLPEQYSDFIFAIVGEELGFIGTTILIIAYMIIFYRVIQIAKNSNDIFGIILTIGFGLSITYYAFVHIGYVVGMLPVTGIPLPFISHGGSALIMNLLMIGILLNISKAQRKLNVKEWRPRIGT</sequence>
<feature type="transmembrane region" description="Helical" evidence="12">
    <location>
        <begin position="66"/>
        <end position="89"/>
    </location>
</feature>
<dbReference type="EMBL" id="UINC01000509">
    <property type="protein sequence ID" value="SUZ56543.1"/>
    <property type="molecule type" value="Genomic_DNA"/>
</dbReference>
<evidence type="ECO:0000256" key="6">
    <source>
        <dbReference type="ARBA" id="ARBA00022984"/>
    </source>
</evidence>
<dbReference type="GO" id="GO:0015648">
    <property type="term" value="F:lipid-linked peptidoglycan transporter activity"/>
    <property type="evidence" value="ECO:0007669"/>
    <property type="project" value="TreeGrafter"/>
</dbReference>
<dbReference type="PANTHER" id="PTHR30474:SF2">
    <property type="entry name" value="PEPTIDOGLYCAN GLYCOSYLTRANSFERASE FTSW-RELATED"/>
    <property type="match status" value="1"/>
</dbReference>
<keyword evidence="6" id="KW-0573">Peptidoglycan synthesis</keyword>
<evidence type="ECO:0000256" key="11">
    <source>
        <dbReference type="ARBA" id="ARBA00049902"/>
    </source>
</evidence>
<feature type="transmembrane region" description="Helical" evidence="12">
    <location>
        <begin position="269"/>
        <end position="294"/>
    </location>
</feature>
<dbReference type="Pfam" id="PF01098">
    <property type="entry name" value="FTSW_RODA_SPOVE"/>
    <property type="match status" value="1"/>
</dbReference>
<evidence type="ECO:0000256" key="5">
    <source>
        <dbReference type="ARBA" id="ARBA00022960"/>
    </source>
</evidence>
<keyword evidence="7 12" id="KW-1133">Transmembrane helix</keyword>
<evidence type="ECO:0000313" key="13">
    <source>
        <dbReference type="EMBL" id="SUZ56543.1"/>
    </source>
</evidence>
<reference evidence="13" key="1">
    <citation type="submission" date="2018-05" db="EMBL/GenBank/DDBJ databases">
        <authorList>
            <person name="Lanie J.A."/>
            <person name="Ng W.-L."/>
            <person name="Kazmierczak K.M."/>
            <person name="Andrzejewski T.M."/>
            <person name="Davidsen T.M."/>
            <person name="Wayne K.J."/>
            <person name="Tettelin H."/>
            <person name="Glass J.I."/>
            <person name="Rusch D."/>
            <person name="Podicherti R."/>
            <person name="Tsui H.-C.T."/>
            <person name="Winkler M.E."/>
        </authorList>
    </citation>
    <scope>NUCLEOTIDE SEQUENCE</scope>
</reference>
<keyword evidence="5" id="KW-0133">Cell shape</keyword>
<accession>A0A381NSU6</accession>
<keyword evidence="8 12" id="KW-0472">Membrane</keyword>
<feature type="transmembrane region" description="Helical" evidence="12">
    <location>
        <begin position="101"/>
        <end position="120"/>
    </location>
</feature>
<organism evidence="13">
    <name type="scientific">marine metagenome</name>
    <dbReference type="NCBI Taxonomy" id="408172"/>
    <lineage>
        <taxon>unclassified sequences</taxon>
        <taxon>metagenomes</taxon>
        <taxon>ecological metagenomes</taxon>
    </lineage>
</organism>
<comment type="catalytic activity">
    <reaction evidence="11">
        <text>[GlcNAc-(1-&gt;4)-Mur2Ac(oyl-L-Ala-gamma-D-Glu-L-Lys-D-Ala-D-Ala)](n)-di-trans,octa-cis-undecaprenyl diphosphate + beta-D-GlcNAc-(1-&gt;4)-Mur2Ac(oyl-L-Ala-gamma-D-Glu-L-Lys-D-Ala-D-Ala)-di-trans,octa-cis-undecaprenyl diphosphate = [GlcNAc-(1-&gt;4)-Mur2Ac(oyl-L-Ala-gamma-D-Glu-L-Lys-D-Ala-D-Ala)](n+1)-di-trans,octa-cis-undecaprenyl diphosphate + di-trans,octa-cis-undecaprenyl diphosphate + H(+)</text>
        <dbReference type="Rhea" id="RHEA:23708"/>
        <dbReference type="Rhea" id="RHEA-COMP:9602"/>
        <dbReference type="Rhea" id="RHEA-COMP:9603"/>
        <dbReference type="ChEBI" id="CHEBI:15378"/>
        <dbReference type="ChEBI" id="CHEBI:58405"/>
        <dbReference type="ChEBI" id="CHEBI:60033"/>
        <dbReference type="ChEBI" id="CHEBI:78435"/>
        <dbReference type="EC" id="2.4.99.28"/>
    </reaction>
</comment>
<feature type="transmembrane region" description="Helical" evidence="12">
    <location>
        <begin position="43"/>
        <end position="60"/>
    </location>
</feature>
<dbReference type="InterPro" id="IPR001182">
    <property type="entry name" value="FtsW/RodA"/>
</dbReference>
<dbReference type="PANTHER" id="PTHR30474">
    <property type="entry name" value="CELL CYCLE PROTEIN"/>
    <property type="match status" value="1"/>
</dbReference>
<evidence type="ECO:0000256" key="2">
    <source>
        <dbReference type="ARBA" id="ARBA00022676"/>
    </source>
</evidence>
<gene>
    <name evidence="13" type="ORF">METZ01_LOCUS9397</name>
</gene>
<dbReference type="EC" id="2.4.99.28" evidence="10"/>
<keyword evidence="3" id="KW-0808">Transferase</keyword>
<dbReference type="GO" id="GO:0008360">
    <property type="term" value="P:regulation of cell shape"/>
    <property type="evidence" value="ECO:0007669"/>
    <property type="project" value="UniProtKB-KW"/>
</dbReference>
<evidence type="ECO:0000256" key="7">
    <source>
        <dbReference type="ARBA" id="ARBA00022989"/>
    </source>
</evidence>
<evidence type="ECO:0000256" key="10">
    <source>
        <dbReference type="ARBA" id="ARBA00044770"/>
    </source>
</evidence>
<evidence type="ECO:0000256" key="3">
    <source>
        <dbReference type="ARBA" id="ARBA00022679"/>
    </source>
</evidence>
<name>A0A381NSU6_9ZZZZ</name>
<dbReference type="GO" id="GO:0005886">
    <property type="term" value="C:plasma membrane"/>
    <property type="evidence" value="ECO:0007669"/>
    <property type="project" value="TreeGrafter"/>
</dbReference>
<feature type="transmembrane region" description="Helical" evidence="12">
    <location>
        <begin position="147"/>
        <end position="166"/>
    </location>
</feature>
<feature type="transmembrane region" description="Helical" evidence="12">
    <location>
        <begin position="12"/>
        <end position="31"/>
    </location>
</feature>
<evidence type="ECO:0000256" key="8">
    <source>
        <dbReference type="ARBA" id="ARBA00023136"/>
    </source>
</evidence>
<comment type="subcellular location">
    <subcellularLocation>
        <location evidence="1">Membrane</location>
        <topology evidence="1">Multi-pass membrane protein</topology>
    </subcellularLocation>
</comment>
<evidence type="ECO:0000256" key="9">
    <source>
        <dbReference type="ARBA" id="ARBA00032370"/>
    </source>
</evidence>
<protein>
    <recommendedName>
        <fullName evidence="10">peptidoglycan glycosyltransferase</fullName>
        <ecNumber evidence="10">2.4.99.28</ecNumber>
    </recommendedName>
    <alternativeName>
        <fullName evidence="9">Peptidoglycan polymerase</fullName>
    </alternativeName>
</protein>
<feature type="transmembrane region" description="Helical" evidence="12">
    <location>
        <begin position="231"/>
        <end position="257"/>
    </location>
</feature>
<evidence type="ECO:0000256" key="12">
    <source>
        <dbReference type="SAM" id="Phobius"/>
    </source>
</evidence>
<dbReference type="GO" id="GO:0032153">
    <property type="term" value="C:cell division site"/>
    <property type="evidence" value="ECO:0007669"/>
    <property type="project" value="TreeGrafter"/>
</dbReference>
<dbReference type="GO" id="GO:0008955">
    <property type="term" value="F:peptidoglycan glycosyltransferase activity"/>
    <property type="evidence" value="ECO:0007669"/>
    <property type="project" value="UniProtKB-EC"/>
</dbReference>
<dbReference type="GO" id="GO:0051301">
    <property type="term" value="P:cell division"/>
    <property type="evidence" value="ECO:0007669"/>
    <property type="project" value="InterPro"/>
</dbReference>
<evidence type="ECO:0000256" key="1">
    <source>
        <dbReference type="ARBA" id="ARBA00004141"/>
    </source>
</evidence>
<evidence type="ECO:0000256" key="4">
    <source>
        <dbReference type="ARBA" id="ARBA00022692"/>
    </source>
</evidence>
<keyword evidence="4 12" id="KW-0812">Transmembrane</keyword>
<feature type="transmembrane region" description="Helical" evidence="12">
    <location>
        <begin position="126"/>
        <end position="142"/>
    </location>
</feature>
<proteinExistence type="predicted"/>
<feature type="transmembrane region" description="Helical" evidence="12">
    <location>
        <begin position="306"/>
        <end position="327"/>
    </location>
</feature>
<dbReference type="AlphaFoldDB" id="A0A381NSU6"/>
<dbReference type="GO" id="GO:0009252">
    <property type="term" value="P:peptidoglycan biosynthetic process"/>
    <property type="evidence" value="ECO:0007669"/>
    <property type="project" value="UniProtKB-KW"/>
</dbReference>
<keyword evidence="2" id="KW-0328">Glycosyltransferase</keyword>